<dbReference type="GO" id="GO:0016787">
    <property type="term" value="F:hydrolase activity"/>
    <property type="evidence" value="ECO:0007669"/>
    <property type="project" value="UniProtKB-KW"/>
</dbReference>
<protein>
    <submittedName>
        <fullName evidence="2">Alpha/beta fold hydrolase</fullName>
    </submittedName>
</protein>
<comment type="caution">
    <text evidence="2">The sequence shown here is derived from an EMBL/GenBank/DDBJ whole genome shotgun (WGS) entry which is preliminary data.</text>
</comment>
<evidence type="ECO:0000313" key="3">
    <source>
        <dbReference type="Proteomes" id="UP001589608"/>
    </source>
</evidence>
<feature type="domain" description="AB hydrolase-1" evidence="1">
    <location>
        <begin position="4"/>
        <end position="206"/>
    </location>
</feature>
<dbReference type="RefSeq" id="WP_223092804.1">
    <property type="nucleotide sequence ID" value="NZ_CP061913.1"/>
</dbReference>
<dbReference type="Gene3D" id="3.40.50.1820">
    <property type="entry name" value="alpha/beta hydrolase"/>
    <property type="match status" value="1"/>
</dbReference>
<dbReference type="InterPro" id="IPR029058">
    <property type="entry name" value="AB_hydrolase_fold"/>
</dbReference>
<name>A0ABV5MJU6_9ACTN</name>
<evidence type="ECO:0000313" key="2">
    <source>
        <dbReference type="EMBL" id="MFB9449137.1"/>
    </source>
</evidence>
<accession>A0ABV5MJU6</accession>
<organism evidence="2 3">
    <name type="scientific">Dactylosporangium vinaceum</name>
    <dbReference type="NCBI Taxonomy" id="53362"/>
    <lineage>
        <taxon>Bacteria</taxon>
        <taxon>Bacillati</taxon>
        <taxon>Actinomycetota</taxon>
        <taxon>Actinomycetes</taxon>
        <taxon>Micromonosporales</taxon>
        <taxon>Micromonosporaceae</taxon>
        <taxon>Dactylosporangium</taxon>
    </lineage>
</organism>
<dbReference type="InterPro" id="IPR000073">
    <property type="entry name" value="AB_hydrolase_1"/>
</dbReference>
<reference evidence="2 3" key="1">
    <citation type="submission" date="2024-09" db="EMBL/GenBank/DDBJ databases">
        <authorList>
            <person name="Sun Q."/>
            <person name="Mori K."/>
        </authorList>
    </citation>
    <scope>NUCLEOTIDE SEQUENCE [LARGE SCALE GENOMIC DNA]</scope>
    <source>
        <strain evidence="2 3">JCM 3307</strain>
    </source>
</reference>
<dbReference type="Pfam" id="PF12697">
    <property type="entry name" value="Abhydrolase_6"/>
    <property type="match status" value="1"/>
</dbReference>
<sequence>MATFVLIHGAGGSAWDWHLLVPQLRARGHDAVAPDLPADPSSDLHDYADAVVHAAGERSGVIVVAHSFGAFTAPLVTDRLRASALVYLSGMVPAPGERPADWWQHVGHEGWADDDPFVVFYNDVPRPLAEEGLRRSRPHPSEVANDQVWPLAALPAVPTRFVLCTLDNCLPAALLRRVVPERLGVVPDEFAAGHCAALSRPAALADLLHGCA</sequence>
<dbReference type="PANTHER" id="PTHR37017">
    <property type="entry name" value="AB HYDROLASE-1 DOMAIN-CONTAINING PROTEIN-RELATED"/>
    <property type="match status" value="1"/>
</dbReference>
<dbReference type="SUPFAM" id="SSF53474">
    <property type="entry name" value="alpha/beta-Hydrolases"/>
    <property type="match status" value="1"/>
</dbReference>
<keyword evidence="3" id="KW-1185">Reference proteome</keyword>
<proteinExistence type="predicted"/>
<dbReference type="EMBL" id="JBHMCA010000063">
    <property type="protein sequence ID" value="MFB9449137.1"/>
    <property type="molecule type" value="Genomic_DNA"/>
</dbReference>
<dbReference type="InterPro" id="IPR052897">
    <property type="entry name" value="Sec-Metab_Biosynth_Hydrolase"/>
</dbReference>
<keyword evidence="2" id="KW-0378">Hydrolase</keyword>
<gene>
    <name evidence="2" type="ORF">ACFFTR_39185</name>
</gene>
<evidence type="ECO:0000259" key="1">
    <source>
        <dbReference type="Pfam" id="PF12697"/>
    </source>
</evidence>
<dbReference type="Proteomes" id="UP001589608">
    <property type="component" value="Unassembled WGS sequence"/>
</dbReference>
<dbReference type="PANTHER" id="PTHR37017:SF11">
    <property type="entry name" value="ESTERASE_LIPASE_THIOESTERASE DOMAIN-CONTAINING PROTEIN"/>
    <property type="match status" value="1"/>
</dbReference>